<evidence type="ECO:0000313" key="1">
    <source>
        <dbReference type="EMBL" id="XCO76742.1"/>
    </source>
</evidence>
<dbReference type="AlphaFoldDB" id="A0AAU8MYR3"/>
<sequence>MRTAPQVFVMRLRSVEALQPAKGGYSLRGRIEIVERLRGDAQVVTIRYSGNPQCCGLRLDPGHYYLVAADTARPELQVGHTDLLYLGWDYPGDAKALARLRATVAGRAGLDPRWWQGGERMHQVSPPPCPRRR</sequence>
<proteinExistence type="predicted"/>
<reference evidence="1" key="1">
    <citation type="submission" date="2024-06" db="EMBL/GenBank/DDBJ databases">
        <authorList>
            <person name="Li S."/>
        </authorList>
    </citation>
    <scope>NUCLEOTIDE SEQUENCE</scope>
    <source>
        <strain evidence="1">SR10</strain>
    </source>
</reference>
<gene>
    <name evidence="1" type="ORF">ABU614_08150</name>
</gene>
<protein>
    <submittedName>
        <fullName evidence="1">Uncharacterized protein</fullName>
    </submittedName>
</protein>
<organism evidence="1">
    <name type="scientific">Lysobacter firmicutimachus</name>
    <dbReference type="NCBI Taxonomy" id="1792846"/>
    <lineage>
        <taxon>Bacteria</taxon>
        <taxon>Pseudomonadati</taxon>
        <taxon>Pseudomonadota</taxon>
        <taxon>Gammaproteobacteria</taxon>
        <taxon>Lysobacterales</taxon>
        <taxon>Lysobacteraceae</taxon>
        <taxon>Lysobacter</taxon>
    </lineage>
</organism>
<dbReference type="EMBL" id="CP159925">
    <property type="protein sequence ID" value="XCO76742.1"/>
    <property type="molecule type" value="Genomic_DNA"/>
</dbReference>
<dbReference type="RefSeq" id="WP_363799971.1">
    <property type="nucleotide sequence ID" value="NZ_CP159925.1"/>
</dbReference>
<accession>A0AAU8MYR3</accession>
<name>A0AAU8MYR3_9GAMM</name>